<name>A0ACB1B293_MELEN</name>
<dbReference type="Proteomes" id="UP001497535">
    <property type="component" value="Unassembled WGS sequence"/>
</dbReference>
<sequence>MNMICVVKEMQKMYYDYVRNYHITRVNKKWAKMDKVPIEKSAKSEKM</sequence>
<accession>A0ACB1B293</accession>
<comment type="caution">
    <text evidence="1">The sequence shown here is derived from an EMBL/GenBank/DDBJ whole genome shotgun (WGS) entry which is preliminary data.</text>
</comment>
<evidence type="ECO:0000313" key="1">
    <source>
        <dbReference type="EMBL" id="CAK5113057.1"/>
    </source>
</evidence>
<keyword evidence="2" id="KW-1185">Reference proteome</keyword>
<proteinExistence type="predicted"/>
<dbReference type="EMBL" id="CAVMJV010000145">
    <property type="protein sequence ID" value="CAK5113057.1"/>
    <property type="molecule type" value="Genomic_DNA"/>
</dbReference>
<reference evidence="1" key="1">
    <citation type="submission" date="2023-11" db="EMBL/GenBank/DDBJ databases">
        <authorList>
            <person name="Poullet M."/>
        </authorList>
    </citation>
    <scope>NUCLEOTIDE SEQUENCE</scope>
    <source>
        <strain evidence="1">E1834</strain>
    </source>
</reference>
<protein>
    <submittedName>
        <fullName evidence="1">Uncharacterized protein</fullName>
    </submittedName>
</protein>
<gene>
    <name evidence="1" type="ORF">MENTE1834_LOCUS45043</name>
</gene>
<evidence type="ECO:0000313" key="2">
    <source>
        <dbReference type="Proteomes" id="UP001497535"/>
    </source>
</evidence>
<organism evidence="1 2">
    <name type="scientific">Meloidogyne enterolobii</name>
    <name type="common">Root-knot nematode worm</name>
    <name type="synonym">Meloidogyne mayaguensis</name>
    <dbReference type="NCBI Taxonomy" id="390850"/>
    <lineage>
        <taxon>Eukaryota</taxon>
        <taxon>Metazoa</taxon>
        <taxon>Ecdysozoa</taxon>
        <taxon>Nematoda</taxon>
        <taxon>Chromadorea</taxon>
        <taxon>Rhabditida</taxon>
        <taxon>Tylenchina</taxon>
        <taxon>Tylenchomorpha</taxon>
        <taxon>Tylenchoidea</taxon>
        <taxon>Meloidogynidae</taxon>
        <taxon>Meloidogyninae</taxon>
        <taxon>Meloidogyne</taxon>
    </lineage>
</organism>